<dbReference type="Gene3D" id="3.40.309.10">
    <property type="entry name" value="Aldehyde Dehydrogenase, Chain A, domain 2"/>
    <property type="match status" value="1"/>
</dbReference>
<evidence type="ECO:0000256" key="1">
    <source>
        <dbReference type="ARBA" id="ARBA00009986"/>
    </source>
</evidence>
<reference evidence="7 8" key="1">
    <citation type="submission" date="2019-02" db="EMBL/GenBank/DDBJ databases">
        <title>Genomic Encyclopedia of Type Strains, Phase IV (KMG-IV): sequencing the most valuable type-strain genomes for metagenomic binning, comparative biology and taxonomic classification.</title>
        <authorList>
            <person name="Goeker M."/>
        </authorList>
    </citation>
    <scope>NUCLEOTIDE SEQUENCE [LARGE SCALE GENOMIC DNA]</scope>
    <source>
        <strain evidence="7 8">DSM 43045</strain>
    </source>
</reference>
<dbReference type="FunFam" id="3.40.605.10:FF:000007">
    <property type="entry name" value="NAD/NADP-dependent betaine aldehyde dehydrogenase"/>
    <property type="match status" value="1"/>
</dbReference>
<dbReference type="InterPro" id="IPR015590">
    <property type="entry name" value="Aldehyde_DH_dom"/>
</dbReference>
<dbReference type="RefSeq" id="WP_130351137.1">
    <property type="nucleotide sequence ID" value="NZ_SGWY01000001.1"/>
</dbReference>
<feature type="region of interest" description="Disordered" evidence="5">
    <location>
        <begin position="483"/>
        <end position="525"/>
    </location>
</feature>
<dbReference type="Proteomes" id="UP000293289">
    <property type="component" value="Unassembled WGS sequence"/>
</dbReference>
<feature type="compositionally biased region" description="Low complexity" evidence="5">
    <location>
        <begin position="510"/>
        <end position="525"/>
    </location>
</feature>
<gene>
    <name evidence="7" type="ORF">EV187_0147</name>
</gene>
<comment type="caution">
    <text evidence="7">The sequence shown here is derived from an EMBL/GenBank/DDBJ whole genome shotgun (WGS) entry which is preliminary data.</text>
</comment>
<proteinExistence type="inferred from homology"/>
<dbReference type="GO" id="GO:0016620">
    <property type="term" value="F:oxidoreductase activity, acting on the aldehyde or oxo group of donors, NAD or NADP as acceptor"/>
    <property type="evidence" value="ECO:0007669"/>
    <property type="project" value="InterPro"/>
</dbReference>
<dbReference type="SUPFAM" id="SSF53720">
    <property type="entry name" value="ALDH-like"/>
    <property type="match status" value="1"/>
</dbReference>
<evidence type="ECO:0000313" key="7">
    <source>
        <dbReference type="EMBL" id="RZS67726.1"/>
    </source>
</evidence>
<dbReference type="FunFam" id="3.40.309.10:FF:000012">
    <property type="entry name" value="Betaine aldehyde dehydrogenase"/>
    <property type="match status" value="1"/>
</dbReference>
<dbReference type="OrthoDB" id="6882680at2"/>
<feature type="active site" evidence="3">
    <location>
        <position position="257"/>
    </location>
</feature>
<dbReference type="InterPro" id="IPR016163">
    <property type="entry name" value="Ald_DH_C"/>
</dbReference>
<evidence type="ECO:0000256" key="3">
    <source>
        <dbReference type="PROSITE-ProRule" id="PRU10007"/>
    </source>
</evidence>
<dbReference type="PANTHER" id="PTHR11699">
    <property type="entry name" value="ALDEHYDE DEHYDROGENASE-RELATED"/>
    <property type="match status" value="1"/>
</dbReference>
<dbReference type="AlphaFoldDB" id="A0A4Q7MHS5"/>
<dbReference type="Gene3D" id="3.40.605.10">
    <property type="entry name" value="Aldehyde Dehydrogenase, Chain A, domain 1"/>
    <property type="match status" value="1"/>
</dbReference>
<protein>
    <submittedName>
        <fullName evidence="7">Acyl-CoA reductase-like NAD-dependent aldehyde dehydrogenase</fullName>
    </submittedName>
</protein>
<organism evidence="7 8">
    <name type="scientific">Agromyces ramosus</name>
    <dbReference type="NCBI Taxonomy" id="33879"/>
    <lineage>
        <taxon>Bacteria</taxon>
        <taxon>Bacillati</taxon>
        <taxon>Actinomycetota</taxon>
        <taxon>Actinomycetes</taxon>
        <taxon>Micrococcales</taxon>
        <taxon>Microbacteriaceae</taxon>
        <taxon>Agromyces</taxon>
    </lineage>
</organism>
<evidence type="ECO:0000256" key="4">
    <source>
        <dbReference type="RuleBase" id="RU003345"/>
    </source>
</evidence>
<evidence type="ECO:0000256" key="5">
    <source>
        <dbReference type="SAM" id="MobiDB-lite"/>
    </source>
</evidence>
<dbReference type="InterPro" id="IPR016161">
    <property type="entry name" value="Ald_DH/histidinol_DH"/>
</dbReference>
<dbReference type="Pfam" id="PF00171">
    <property type="entry name" value="Aldedh"/>
    <property type="match status" value="1"/>
</dbReference>
<dbReference type="InterPro" id="IPR029510">
    <property type="entry name" value="Ald_DH_CS_GLU"/>
</dbReference>
<accession>A0A4Q7MHS5</accession>
<dbReference type="InterPro" id="IPR016162">
    <property type="entry name" value="Ald_DH_N"/>
</dbReference>
<keyword evidence="8" id="KW-1185">Reference proteome</keyword>
<keyword evidence="2 4" id="KW-0560">Oxidoreductase</keyword>
<evidence type="ECO:0000256" key="2">
    <source>
        <dbReference type="ARBA" id="ARBA00023002"/>
    </source>
</evidence>
<name>A0A4Q7MHS5_9MICO</name>
<evidence type="ECO:0000313" key="8">
    <source>
        <dbReference type="Proteomes" id="UP000293289"/>
    </source>
</evidence>
<dbReference type="PROSITE" id="PS00687">
    <property type="entry name" value="ALDEHYDE_DEHYDR_GLU"/>
    <property type="match status" value="1"/>
</dbReference>
<evidence type="ECO:0000259" key="6">
    <source>
        <dbReference type="Pfam" id="PF00171"/>
    </source>
</evidence>
<sequence length="525" mass="56283">MSFLEYAPAPESRAILSLRDRYGLFIDGEFVDGRGTPFQTISPSSEERIAEIANANEADVSDAVAAARRAYDRSWSRMSGRDRGKYLFRIARLVQERARELAVAESLDNGKPIKESRDVDVPLVAAWFFYYAGWADKLDHAGLGANPRSLGVAAQVIPWNFPLLMLAWKIAPALAAGNTVVLKPAETTPITALIFAEILQQADLPPGVVNIITGAGDTGATLVAHEGVDKVAFTGSTAVGRAIAKQIAGTDKKATLELGGKAANIVFDDAPIDQAIEGIVNGIFFNQGHVCCAGSRLLVQENIHDEVVERLKLRLSTLRLGDPLDKNTDIGAINSKEQLERIRELSDIGVAEGADRWSVPCEIPENGFWYAPTIFTNVQTSSRIAREEIFGPVLSVLTFRTPAEAIAKANNTPYGLSAGIWTDKGSRILAVADQLRAGVIWANTFNRFDPSSPFGGYKESGYGREGGRHGLAAYLSPAPIGQAALSRPSTRGAVETADGAAAPKARRAVRSATRSAKAATKGSKR</sequence>
<feature type="domain" description="Aldehyde dehydrogenase" evidence="6">
    <location>
        <begin position="31"/>
        <end position="476"/>
    </location>
</feature>
<dbReference type="EMBL" id="SGWY01000001">
    <property type="protein sequence ID" value="RZS67726.1"/>
    <property type="molecule type" value="Genomic_DNA"/>
</dbReference>
<comment type="similarity">
    <text evidence="1 4">Belongs to the aldehyde dehydrogenase family.</text>
</comment>